<accession>A0A0A0IKZ3</accession>
<protein>
    <submittedName>
        <fullName evidence="1">Uncharacterized protein</fullName>
    </submittedName>
</protein>
<evidence type="ECO:0000313" key="1">
    <source>
        <dbReference type="EMBL" id="KGN00221.1"/>
    </source>
</evidence>
<sequence length="160" mass="19214">MAYNIIDLIDRALNTSEKILLLYENAIKDENQLDSFCLLVSIFVKYRWGKIRYYNSLKETLKNKPIKDIDFSIYDKISSLIYEFNNNLSSNWNSNTKIFMEWVLNTNKNSRALLIDVRSRLIERSPKEFELEYDILTNLIDMEEKYILDLENTYKDLYSY</sequence>
<gene>
    <name evidence="1" type="ORF">Z955_04290</name>
</gene>
<dbReference type="AlphaFoldDB" id="A0A0A0IKZ3"/>
<name>A0A0A0IKZ3_CLOBO</name>
<dbReference type="Proteomes" id="UP000030014">
    <property type="component" value="Unassembled WGS sequence"/>
</dbReference>
<dbReference type="RefSeq" id="WP_039257795.1">
    <property type="nucleotide sequence ID" value="NZ_JDRY01000023.1"/>
</dbReference>
<evidence type="ECO:0000313" key="2">
    <source>
        <dbReference type="Proteomes" id="UP000030014"/>
    </source>
</evidence>
<dbReference type="EMBL" id="JDRY01000023">
    <property type="protein sequence ID" value="KGN00221.1"/>
    <property type="molecule type" value="Genomic_DNA"/>
</dbReference>
<reference evidence="1 2" key="1">
    <citation type="submission" date="2014-01" db="EMBL/GenBank/DDBJ databases">
        <title>Plasmidome dynamics in the species complex Clostridium novyi sensu lato converts strains of independent lineages into distinctly different pathogens.</title>
        <authorList>
            <person name="Skarin H."/>
            <person name="Segerman B."/>
        </authorList>
    </citation>
    <scope>NUCLEOTIDE SEQUENCE [LARGE SCALE GENOMIC DNA]</scope>
    <source>
        <strain evidence="1 2">DC5</strain>
    </source>
</reference>
<proteinExistence type="predicted"/>
<organism evidence="1 2">
    <name type="scientific">Clostridium botulinum C/D str. DC5</name>
    <dbReference type="NCBI Taxonomy" id="1443128"/>
    <lineage>
        <taxon>Bacteria</taxon>
        <taxon>Bacillati</taxon>
        <taxon>Bacillota</taxon>
        <taxon>Clostridia</taxon>
        <taxon>Eubacteriales</taxon>
        <taxon>Clostridiaceae</taxon>
        <taxon>Clostridium</taxon>
    </lineage>
</organism>
<comment type="caution">
    <text evidence="1">The sequence shown here is derived from an EMBL/GenBank/DDBJ whole genome shotgun (WGS) entry which is preliminary data.</text>
</comment>